<evidence type="ECO:0000256" key="11">
    <source>
        <dbReference type="ARBA" id="ARBA00034617"/>
    </source>
</evidence>
<accession>A0A6J6MMJ5</accession>
<evidence type="ECO:0000256" key="13">
    <source>
        <dbReference type="ARBA" id="ARBA00048988"/>
    </source>
</evidence>
<dbReference type="InterPro" id="IPR011604">
    <property type="entry name" value="PDDEXK-like_dom_sf"/>
</dbReference>
<feature type="region of interest" description="Disordered" evidence="14">
    <location>
        <begin position="840"/>
        <end position="862"/>
    </location>
</feature>
<evidence type="ECO:0000256" key="14">
    <source>
        <dbReference type="SAM" id="MobiDB-lite"/>
    </source>
</evidence>
<dbReference type="Pfam" id="PF00580">
    <property type="entry name" value="UvrD-helicase"/>
    <property type="match status" value="1"/>
</dbReference>
<dbReference type="PANTHER" id="PTHR11070:SF55">
    <property type="entry name" value="DNA 3'-5' HELICASE"/>
    <property type="match status" value="1"/>
</dbReference>
<evidence type="ECO:0000256" key="5">
    <source>
        <dbReference type="ARBA" id="ARBA00022806"/>
    </source>
</evidence>
<name>A0A6J6MMJ5_9ZZZZ</name>
<dbReference type="SUPFAM" id="SSF52980">
    <property type="entry name" value="Restriction endonuclease-like"/>
    <property type="match status" value="1"/>
</dbReference>
<keyword evidence="4" id="KW-0378">Hydrolase</keyword>
<dbReference type="InterPro" id="IPR000212">
    <property type="entry name" value="DNA_helicase_UvrD/REP"/>
</dbReference>
<evidence type="ECO:0000256" key="9">
    <source>
        <dbReference type="ARBA" id="ARBA00023204"/>
    </source>
</evidence>
<dbReference type="GO" id="GO:0043138">
    <property type="term" value="F:3'-5' DNA helicase activity"/>
    <property type="evidence" value="ECO:0007669"/>
    <property type="project" value="UniProtKB-EC"/>
</dbReference>
<dbReference type="SUPFAM" id="SSF52540">
    <property type="entry name" value="P-loop containing nucleoside triphosphate hydrolases"/>
    <property type="match status" value="1"/>
</dbReference>
<evidence type="ECO:0000259" key="15">
    <source>
        <dbReference type="PROSITE" id="PS51198"/>
    </source>
</evidence>
<evidence type="ECO:0000256" key="8">
    <source>
        <dbReference type="ARBA" id="ARBA00023125"/>
    </source>
</evidence>
<dbReference type="GO" id="GO:0003677">
    <property type="term" value="F:DNA binding"/>
    <property type="evidence" value="ECO:0007669"/>
    <property type="project" value="UniProtKB-KW"/>
</dbReference>
<keyword evidence="1" id="KW-0540">Nuclease</keyword>
<evidence type="ECO:0000256" key="2">
    <source>
        <dbReference type="ARBA" id="ARBA00022741"/>
    </source>
</evidence>
<dbReference type="PANTHER" id="PTHR11070">
    <property type="entry name" value="UVRD / RECB / PCRA DNA HELICASE FAMILY MEMBER"/>
    <property type="match status" value="1"/>
</dbReference>
<sequence length="1123" mass="124412">MSEIIMNQIPMNKNPKFSPEDIAAILGQYPPTPEQAKIIASPHDRPAVVIAGAGSGKTETMSTRVIYLIANGLVEPDKILGLTFTRKSANDLAVKVRNSLRVLERSAEYRAKLGVNDKVRIFSGEPSISTYHSYANKIAASHSLRLGIEPPESMLGEAAAWQQVEKIVRNYDGDMSDVESLLSTVIKDVLKLVSQIKEHEVEILRITEFTEQFLSEVLNVEPVARNKFAPYYADVLPIITAQKARLQLLPIVERVINERARKSELTFDDQMSLAADIAGKFPDVGAIEREKYQVVLLDEYQDTSASQLRLMQALFGGGHPITAVGDPCQAIYAWRGASSDTMAAFPTDFRSRDGKLAESYTLLISWRNDHGILDLANTVSESLRNPINSTGNSNSKISKLGPKPTAAPAELSCGIYATVELEAEAIADHLVSFWSKEVREKLPELIEKKKKDPTFRFVESTAILVRNRSQISEIESALRALEIPVEVVGIDGLIHIPEVAEIHAMLRVIALPDAGTALMRLLNNGFWRIGPADIAALGKFARSRASEREPGRNLVERVLNGSDVESDELARSSIVEALDELAELAELSKVVQRGSSKSNVRDSFSEVGFTRLVALAKQIQRLRKKVHLPIPDLIVAIERELYLAVDVALTEHNRRYLDRFIDEANNFYSQGGSLSSFLTWIDVADREEGGLRAGGVEVRKDVVQILTVHGAKGGEWDLVVLPGLAEGVFPSDKSGENWLKDEGTVPFPLRLDRDRFKPLELQRCITTTDVRDEIGNYHLYCNDRKGDEEQRLAYVAVTRARSHLFCTTSWWRNGKNFVPPSSLYKDVFNQVVKVGGEVAGEIDVPPTDPENPGLVNPKSAPWPVDPLGKRRPNFETLLKALQNNNSDFSIISENTQLDQKILELKSGVELALQEQQRDKSEIIVKLPPRLSVSALLALATDQKEFAARIRRPLPFKPDPIARRGTAFHSWLEERFGDVALLDEDELPGSADEGAFDESVLSSLKEKWLASEWGNRSPIAVEVPFERTIAGVLLRGRMDAVYSTPTGGFEVVDWKTGSAKSGRELELAAIQLAMYRLAYAEIANCNLSDVGAAFHYVSSQETIRPADLLDRNGLIDLIDQVPTS</sequence>
<dbReference type="CDD" id="cd17932">
    <property type="entry name" value="DEXQc_UvrD"/>
    <property type="match status" value="1"/>
</dbReference>
<dbReference type="EMBL" id="CAEZXH010000003">
    <property type="protein sequence ID" value="CAB4675082.1"/>
    <property type="molecule type" value="Genomic_DNA"/>
</dbReference>
<evidence type="ECO:0000259" key="16">
    <source>
        <dbReference type="PROSITE" id="PS51217"/>
    </source>
</evidence>
<keyword evidence="10" id="KW-0413">Isomerase</keyword>
<evidence type="ECO:0000256" key="10">
    <source>
        <dbReference type="ARBA" id="ARBA00023235"/>
    </source>
</evidence>
<dbReference type="Pfam" id="PF13361">
    <property type="entry name" value="UvrD_C"/>
    <property type="match status" value="1"/>
</dbReference>
<proteinExistence type="predicted"/>
<dbReference type="Gene3D" id="3.90.320.10">
    <property type="match status" value="1"/>
</dbReference>
<gene>
    <name evidence="17" type="ORF">UFOPK2360_00118</name>
</gene>
<dbReference type="InterPro" id="IPR027417">
    <property type="entry name" value="P-loop_NTPase"/>
</dbReference>
<keyword evidence="3" id="KW-0227">DNA damage</keyword>
<keyword evidence="2" id="KW-0547">Nucleotide-binding</keyword>
<dbReference type="Gene3D" id="3.40.50.300">
    <property type="entry name" value="P-loop containing nucleotide triphosphate hydrolases"/>
    <property type="match status" value="4"/>
</dbReference>
<dbReference type="Pfam" id="PF12705">
    <property type="entry name" value="PDDEXK_1"/>
    <property type="match status" value="1"/>
</dbReference>
<keyword evidence="6" id="KW-0269">Exonuclease</keyword>
<feature type="domain" description="UvrD-like helicase ATP-binding" evidence="15">
    <location>
        <begin position="30"/>
        <end position="369"/>
    </location>
</feature>
<protein>
    <recommendedName>
        <fullName evidence="12">DNA 3'-5' helicase</fullName>
        <ecNumber evidence="12">5.6.2.4</ecNumber>
    </recommendedName>
</protein>
<dbReference type="InterPro" id="IPR014017">
    <property type="entry name" value="DNA_helicase_UvrD-like_C"/>
</dbReference>
<dbReference type="GO" id="GO:0033202">
    <property type="term" value="C:DNA helicase complex"/>
    <property type="evidence" value="ECO:0007669"/>
    <property type="project" value="TreeGrafter"/>
</dbReference>
<evidence type="ECO:0000256" key="4">
    <source>
        <dbReference type="ARBA" id="ARBA00022801"/>
    </source>
</evidence>
<keyword evidence="8" id="KW-0238">DNA-binding</keyword>
<feature type="domain" description="UvrD-like helicase C-terminal" evidence="16">
    <location>
        <begin position="370"/>
        <end position="713"/>
    </location>
</feature>
<comment type="catalytic activity">
    <reaction evidence="13">
        <text>ATP + H2O = ADP + phosphate + H(+)</text>
        <dbReference type="Rhea" id="RHEA:13065"/>
        <dbReference type="ChEBI" id="CHEBI:15377"/>
        <dbReference type="ChEBI" id="CHEBI:15378"/>
        <dbReference type="ChEBI" id="CHEBI:30616"/>
        <dbReference type="ChEBI" id="CHEBI:43474"/>
        <dbReference type="ChEBI" id="CHEBI:456216"/>
        <dbReference type="EC" id="5.6.2.4"/>
    </reaction>
</comment>
<dbReference type="InterPro" id="IPR011335">
    <property type="entry name" value="Restrct_endonuc-II-like"/>
</dbReference>
<dbReference type="InterPro" id="IPR014016">
    <property type="entry name" value="UvrD-like_ATP-bd"/>
</dbReference>
<dbReference type="InterPro" id="IPR038726">
    <property type="entry name" value="PDDEXK_AddAB-type"/>
</dbReference>
<evidence type="ECO:0000256" key="1">
    <source>
        <dbReference type="ARBA" id="ARBA00022722"/>
    </source>
</evidence>
<dbReference type="AlphaFoldDB" id="A0A6J6MMJ5"/>
<dbReference type="EC" id="5.6.2.4" evidence="12"/>
<evidence type="ECO:0000256" key="7">
    <source>
        <dbReference type="ARBA" id="ARBA00022840"/>
    </source>
</evidence>
<dbReference type="Gene3D" id="1.10.486.10">
    <property type="entry name" value="PCRA, domain 4"/>
    <property type="match status" value="1"/>
</dbReference>
<dbReference type="GO" id="GO:0000725">
    <property type="term" value="P:recombinational repair"/>
    <property type="evidence" value="ECO:0007669"/>
    <property type="project" value="TreeGrafter"/>
</dbReference>
<evidence type="ECO:0000256" key="3">
    <source>
        <dbReference type="ARBA" id="ARBA00022763"/>
    </source>
</evidence>
<dbReference type="PROSITE" id="PS51217">
    <property type="entry name" value="UVRD_HELICASE_CTER"/>
    <property type="match status" value="1"/>
</dbReference>
<organism evidence="17">
    <name type="scientific">freshwater metagenome</name>
    <dbReference type="NCBI Taxonomy" id="449393"/>
    <lineage>
        <taxon>unclassified sequences</taxon>
        <taxon>metagenomes</taxon>
        <taxon>ecological metagenomes</taxon>
    </lineage>
</organism>
<dbReference type="GO" id="GO:0005524">
    <property type="term" value="F:ATP binding"/>
    <property type="evidence" value="ECO:0007669"/>
    <property type="project" value="UniProtKB-KW"/>
</dbReference>
<reference evidence="17" key="1">
    <citation type="submission" date="2020-05" db="EMBL/GenBank/DDBJ databases">
        <authorList>
            <person name="Chiriac C."/>
            <person name="Salcher M."/>
            <person name="Ghai R."/>
            <person name="Kavagutti S V."/>
        </authorList>
    </citation>
    <scope>NUCLEOTIDE SEQUENCE</scope>
</reference>
<evidence type="ECO:0000256" key="6">
    <source>
        <dbReference type="ARBA" id="ARBA00022839"/>
    </source>
</evidence>
<comment type="catalytic activity">
    <reaction evidence="11">
        <text>Couples ATP hydrolysis with the unwinding of duplex DNA by translocating in the 3'-5' direction.</text>
        <dbReference type="EC" id="5.6.2.4"/>
    </reaction>
</comment>
<dbReference type="GO" id="GO:0004527">
    <property type="term" value="F:exonuclease activity"/>
    <property type="evidence" value="ECO:0007669"/>
    <property type="project" value="UniProtKB-KW"/>
</dbReference>
<dbReference type="PROSITE" id="PS51198">
    <property type="entry name" value="UVRD_HELICASE_ATP_BIND"/>
    <property type="match status" value="1"/>
</dbReference>
<keyword evidence="7" id="KW-0067">ATP-binding</keyword>
<keyword evidence="5" id="KW-0347">Helicase</keyword>
<evidence type="ECO:0000256" key="12">
    <source>
        <dbReference type="ARBA" id="ARBA00034808"/>
    </source>
</evidence>
<dbReference type="GO" id="GO:0005829">
    <property type="term" value="C:cytosol"/>
    <property type="evidence" value="ECO:0007669"/>
    <property type="project" value="TreeGrafter"/>
</dbReference>
<keyword evidence="9" id="KW-0234">DNA repair</keyword>
<evidence type="ECO:0000313" key="17">
    <source>
        <dbReference type="EMBL" id="CAB4675082.1"/>
    </source>
</evidence>